<feature type="transmembrane region" description="Helical" evidence="1">
    <location>
        <begin position="174"/>
        <end position="198"/>
    </location>
</feature>
<reference evidence="2" key="1">
    <citation type="submission" date="2020-05" db="EMBL/GenBank/DDBJ databases">
        <authorList>
            <person name="Chiriac C."/>
            <person name="Salcher M."/>
            <person name="Ghai R."/>
            <person name="Kavagutti S V."/>
        </authorList>
    </citation>
    <scope>NUCLEOTIDE SEQUENCE</scope>
</reference>
<feature type="transmembrane region" description="Helical" evidence="1">
    <location>
        <begin position="278"/>
        <end position="296"/>
    </location>
</feature>
<keyword evidence="1" id="KW-0812">Transmembrane</keyword>
<feature type="transmembrane region" description="Helical" evidence="1">
    <location>
        <begin position="355"/>
        <end position="376"/>
    </location>
</feature>
<dbReference type="AlphaFoldDB" id="A0A6J6XN20"/>
<evidence type="ECO:0000313" key="2">
    <source>
        <dbReference type="EMBL" id="CAB4797223.1"/>
    </source>
</evidence>
<proteinExistence type="predicted"/>
<feature type="transmembrane region" description="Helical" evidence="1">
    <location>
        <begin position="210"/>
        <end position="230"/>
    </location>
</feature>
<gene>
    <name evidence="2" type="ORF">UFOPK3024_00382</name>
</gene>
<feature type="transmembrane region" description="Helical" evidence="1">
    <location>
        <begin position="242"/>
        <end position="266"/>
    </location>
</feature>
<protein>
    <submittedName>
        <fullName evidence="2">Unannotated protein</fullName>
    </submittedName>
</protein>
<dbReference type="EMBL" id="CAFAAK010000058">
    <property type="protein sequence ID" value="CAB4797223.1"/>
    <property type="molecule type" value="Genomic_DNA"/>
</dbReference>
<dbReference type="InterPro" id="IPR045931">
    <property type="entry name" value="DUF6350"/>
</dbReference>
<accession>A0A6J6XN20</accession>
<feature type="transmembrane region" description="Helical" evidence="1">
    <location>
        <begin position="62"/>
        <end position="81"/>
    </location>
</feature>
<sequence>MVGLGIFLPFVFGVVGWASLSGVNSTPVEIWQLAVQAWALGHGVPLHVSLGDSSAVLANDLATFDLTLAPFAFAALTALLGRRAGRRLAGSDDATLVVGLLIFFMGSLVVLALLSGQSTLVQLDVASGTARVLAPFVAGLFVGWRPWEDDRSSRALIPEIPSAWRDVINTALRIAGATLAGLVVIASFALLALLFLGFSTEISLYESLHTGILGGLVITVAQLALIPVALAWTISWIAGPGFILGTGAIVSPFVSTVGALPAIPLLGAIPESHTMGEWVTALPAICAFIAGIRFAADLRSRGHIFNPGDIADIGRVAVTAALAAVAIALTTVAVGSYATGSAGPGRFAQVGIDPIAVGLVLAGGVFAGAISGLFLGKLVRDSKAMRGA</sequence>
<name>A0A6J6XN20_9ZZZZ</name>
<keyword evidence="1" id="KW-0472">Membrane</keyword>
<feature type="transmembrane region" description="Helical" evidence="1">
    <location>
        <begin position="93"/>
        <end position="113"/>
    </location>
</feature>
<dbReference type="Pfam" id="PF19877">
    <property type="entry name" value="DUF6350"/>
    <property type="match status" value="1"/>
</dbReference>
<organism evidence="2">
    <name type="scientific">freshwater metagenome</name>
    <dbReference type="NCBI Taxonomy" id="449393"/>
    <lineage>
        <taxon>unclassified sequences</taxon>
        <taxon>metagenomes</taxon>
        <taxon>ecological metagenomes</taxon>
    </lineage>
</organism>
<evidence type="ECO:0000256" key="1">
    <source>
        <dbReference type="SAM" id="Phobius"/>
    </source>
</evidence>
<feature type="transmembrane region" description="Helical" evidence="1">
    <location>
        <begin position="316"/>
        <end position="335"/>
    </location>
</feature>
<feature type="transmembrane region" description="Helical" evidence="1">
    <location>
        <begin position="6"/>
        <end position="23"/>
    </location>
</feature>
<keyword evidence="1" id="KW-1133">Transmembrane helix</keyword>
<feature type="transmembrane region" description="Helical" evidence="1">
    <location>
        <begin position="125"/>
        <end position="144"/>
    </location>
</feature>